<dbReference type="EMBL" id="CP075584">
    <property type="protein sequence ID" value="WBM81640.1"/>
    <property type="molecule type" value="Genomic_DNA"/>
</dbReference>
<dbReference type="Proteomes" id="UP001212421">
    <property type="component" value="Chromosome"/>
</dbReference>
<sequence length="53" mass="5927">MKFARVYAKPSAWTLPVSVATIGAPKCRALRRYASNLRRIDSLRAASGWMMLS</sequence>
<gene>
    <name evidence="1" type="ORF">KIV56_12880</name>
</gene>
<name>A0ABY7NH50_9MICO</name>
<evidence type="ECO:0000313" key="2">
    <source>
        <dbReference type="Proteomes" id="UP001212421"/>
    </source>
</evidence>
<organism evidence="1 2">
    <name type="scientific">Cryobacterium breve</name>
    <dbReference type="NCBI Taxonomy" id="1259258"/>
    <lineage>
        <taxon>Bacteria</taxon>
        <taxon>Bacillati</taxon>
        <taxon>Actinomycetota</taxon>
        <taxon>Actinomycetes</taxon>
        <taxon>Micrococcales</taxon>
        <taxon>Microbacteriaceae</taxon>
        <taxon>Cryobacterium</taxon>
    </lineage>
</organism>
<reference evidence="1 2" key="1">
    <citation type="submission" date="2021-05" db="EMBL/GenBank/DDBJ databases">
        <authorList>
            <person name="Kumar R."/>
            <person name="Kumar A."/>
            <person name="Mukhia S."/>
        </authorList>
    </citation>
    <scope>NUCLEOTIDE SEQUENCE [LARGE SCALE GENOMIC DNA]</scope>
    <source>
        <strain evidence="1 2">ERMR7:08</strain>
    </source>
</reference>
<keyword evidence="2" id="KW-1185">Reference proteome</keyword>
<evidence type="ECO:0000313" key="1">
    <source>
        <dbReference type="EMBL" id="WBM81640.1"/>
    </source>
</evidence>
<proteinExistence type="predicted"/>
<protein>
    <submittedName>
        <fullName evidence="1">Uncharacterized protein</fullName>
    </submittedName>
</protein>
<dbReference type="RefSeq" id="WP_281533845.1">
    <property type="nucleotide sequence ID" value="NZ_CP075584.1"/>
</dbReference>
<accession>A0ABY7NH50</accession>